<feature type="transmembrane region" description="Helical" evidence="1">
    <location>
        <begin position="124"/>
        <end position="142"/>
    </location>
</feature>
<dbReference type="AlphaFoldDB" id="A0A1I8ERY5"/>
<keyword evidence="1" id="KW-1133">Transmembrane helix</keyword>
<evidence type="ECO:0000313" key="2">
    <source>
        <dbReference type="WBParaSite" id="maker-PairedContig_432-snap-gene-1.15-mRNA-1"/>
    </source>
</evidence>
<keyword evidence="1" id="KW-0472">Membrane</keyword>
<sequence length="163" mass="17947">MIAVAVIETVVEIAISVGTVVKFPPATSRNRIPVAPRTVEVSSLLECCSCYWRNRTPVVEVTVVISTVVVVVVVAVVVIVVVVVVVDRWTDSGRWRRRSDREMPSQLSKFGDNDDDGDDELSRVVVKPVVIVAVYLSVLLEIEMMLVRGRGNKEGENREGRGS</sequence>
<accession>A0A1I8ERY5</accession>
<keyword evidence="1" id="KW-0812">Transmembrane</keyword>
<evidence type="ECO:0008006" key="3">
    <source>
        <dbReference type="Google" id="ProtNLM"/>
    </source>
</evidence>
<evidence type="ECO:0000256" key="1">
    <source>
        <dbReference type="SAM" id="Phobius"/>
    </source>
</evidence>
<reference evidence="2" key="1">
    <citation type="submission" date="2016-11" db="UniProtKB">
        <authorList>
            <consortium name="WormBaseParasite"/>
        </authorList>
    </citation>
    <scope>IDENTIFICATION</scope>
    <source>
        <strain evidence="2">pt0022</strain>
    </source>
</reference>
<feature type="transmembrane region" description="Helical" evidence="1">
    <location>
        <begin position="61"/>
        <end position="86"/>
    </location>
</feature>
<protein>
    <recommendedName>
        <fullName evidence="3">Transmembrane protein</fullName>
    </recommendedName>
</protein>
<name>A0A1I8ERY5_WUCBA</name>
<dbReference type="WBParaSite" id="maker-PairedContig_432-snap-gene-1.15-mRNA-1">
    <property type="protein sequence ID" value="maker-PairedContig_432-snap-gene-1.15-mRNA-1"/>
    <property type="gene ID" value="maker-PairedContig_432-snap-gene-1.15"/>
</dbReference>
<organism evidence="2">
    <name type="scientific">Wuchereria bancrofti</name>
    <dbReference type="NCBI Taxonomy" id="6293"/>
    <lineage>
        <taxon>Eukaryota</taxon>
        <taxon>Metazoa</taxon>
        <taxon>Ecdysozoa</taxon>
        <taxon>Nematoda</taxon>
        <taxon>Chromadorea</taxon>
        <taxon>Rhabditida</taxon>
        <taxon>Spirurina</taxon>
        <taxon>Spiruromorpha</taxon>
        <taxon>Filarioidea</taxon>
        <taxon>Onchocercidae</taxon>
        <taxon>Wuchereria</taxon>
    </lineage>
</organism>
<proteinExistence type="predicted"/>